<dbReference type="PANTHER" id="PTHR30461:SF23">
    <property type="entry name" value="DNA RECOMBINASE-RELATED"/>
    <property type="match status" value="1"/>
</dbReference>
<keyword evidence="4" id="KW-1185">Reference proteome</keyword>
<evidence type="ECO:0000313" key="3">
    <source>
        <dbReference type="EMBL" id="EPC09148.1"/>
    </source>
</evidence>
<dbReference type="HOGENOM" id="CLU_010686_18_3_0"/>
<dbReference type="InterPro" id="IPR050639">
    <property type="entry name" value="SSR_resolvase"/>
</dbReference>
<dbReference type="RefSeq" id="WP_016361723.1">
    <property type="nucleotide sequence ID" value="NZ_KE161007.1"/>
</dbReference>
<protein>
    <recommendedName>
        <fullName evidence="5">Recombinase domain-containing protein</fullName>
    </recommendedName>
</protein>
<dbReference type="SMART" id="SM00857">
    <property type="entry name" value="Resolvase"/>
    <property type="match status" value="1"/>
</dbReference>
<dbReference type="InterPro" id="IPR036162">
    <property type="entry name" value="Resolvase-like_N_sf"/>
</dbReference>
<dbReference type="Pfam" id="PF00239">
    <property type="entry name" value="Resolvase"/>
    <property type="match status" value="1"/>
</dbReference>
<dbReference type="EMBL" id="AGWJ02000004">
    <property type="protein sequence ID" value="EPC09148.1"/>
    <property type="molecule type" value="Genomic_DNA"/>
</dbReference>
<dbReference type="Gene3D" id="3.90.1750.20">
    <property type="entry name" value="Putative Large Serine Recombinase, Chain B, Domain 2"/>
    <property type="match status" value="1"/>
</dbReference>
<dbReference type="PATRIC" id="fig|457404.5.peg.921"/>
<dbReference type="PROSITE" id="PS51736">
    <property type="entry name" value="RECOMBINASES_3"/>
    <property type="match status" value="1"/>
</dbReference>
<evidence type="ECO:0008006" key="5">
    <source>
        <dbReference type="Google" id="ProtNLM"/>
    </source>
</evidence>
<dbReference type="CDD" id="cd00338">
    <property type="entry name" value="Ser_Recombinase"/>
    <property type="match status" value="1"/>
</dbReference>
<name>S2LQ52_9FUSO</name>
<sequence>MNNVAIYCRESTEKQNIDTLVSLCEKEAKKLGYSDYKVYKDIKSGYSKDREEYTKLKEDIKDEKINVVILYESSRITRDEIEHHMFYALLKLYNVKVYTLNHGWIDLTNEDDCFLAGLLNLLDAREGRKTAKRVKDRMEEMAKNGFWTGGPAPFGYKLVDKKLIIEPEEAEKVREIFKLFLEGKTRFSLSALFGFECKRVMRMLVNPVYNGKLKFRQIEFKNKKRIEHKQFDILPGIHEPIIDDYTFKLVQDKVKNIKRETKKDTYIFKDLLICACGEKMYLYKKKYFYKREIPEITNTYLCKSSNKKIRNCSLSYVREEKLFLNVMESLENLILSFAINDIDTNKDGFEKQLRYYQKELSSLSTKEEILVRQLMNGKLSEKLYEKFMSELSENKEFIENKINSLTKVINSREAKKNNKIILKKYFNKIKKEKDPEKLNAFFKLIIDSIEFINDYRFYIHLKF</sequence>
<comment type="caution">
    <text evidence="3">The sequence shown here is derived from an EMBL/GenBank/DDBJ whole genome shotgun (WGS) entry which is preliminary data.</text>
</comment>
<feature type="domain" description="Resolvase/invertase-type recombinase catalytic" evidence="1">
    <location>
        <begin position="3"/>
        <end position="145"/>
    </location>
</feature>
<dbReference type="AlphaFoldDB" id="S2LQ52"/>
<organism evidence="3 4">
    <name type="scientific">Fusobacterium ulcerans 12-1B</name>
    <dbReference type="NCBI Taxonomy" id="457404"/>
    <lineage>
        <taxon>Bacteria</taxon>
        <taxon>Fusobacteriati</taxon>
        <taxon>Fusobacteriota</taxon>
        <taxon>Fusobacteriia</taxon>
        <taxon>Fusobacteriales</taxon>
        <taxon>Fusobacteriaceae</taxon>
        <taxon>Fusobacterium</taxon>
    </lineage>
</organism>
<dbReference type="Pfam" id="PF07508">
    <property type="entry name" value="Recombinase"/>
    <property type="match status" value="1"/>
</dbReference>
<proteinExistence type="predicted"/>
<dbReference type="Proteomes" id="UP000003233">
    <property type="component" value="Unassembled WGS sequence"/>
</dbReference>
<evidence type="ECO:0000313" key="4">
    <source>
        <dbReference type="Proteomes" id="UP000003233"/>
    </source>
</evidence>
<dbReference type="GO" id="GO:0003677">
    <property type="term" value="F:DNA binding"/>
    <property type="evidence" value="ECO:0007669"/>
    <property type="project" value="InterPro"/>
</dbReference>
<dbReference type="PANTHER" id="PTHR30461">
    <property type="entry name" value="DNA-INVERTASE FROM LAMBDOID PROPHAGE"/>
    <property type="match status" value="1"/>
</dbReference>
<dbReference type="GO" id="GO:0000150">
    <property type="term" value="F:DNA strand exchange activity"/>
    <property type="evidence" value="ECO:0007669"/>
    <property type="project" value="InterPro"/>
</dbReference>
<dbReference type="SUPFAM" id="SSF53041">
    <property type="entry name" value="Resolvase-like"/>
    <property type="match status" value="1"/>
</dbReference>
<gene>
    <name evidence="3" type="ORF">HMPREF0402_04125</name>
</gene>
<reference evidence="3 4" key="1">
    <citation type="submission" date="2012-07" db="EMBL/GenBank/DDBJ databases">
        <title>The Genome Sequence of Fusobacterium ulcerans 12_1B.</title>
        <authorList>
            <consortium name="The Broad Institute Genome Sequencing Platform"/>
            <person name="Earl A."/>
            <person name="Ward D."/>
            <person name="Feldgarden M."/>
            <person name="Gevers D."/>
            <person name="Strauss J."/>
            <person name="Ambrose C.E."/>
            <person name="Allen-Vercoe E."/>
            <person name="Walker B."/>
            <person name="Young S.K."/>
            <person name="Zeng Q."/>
            <person name="Gargeya S."/>
            <person name="Fitzgerald M."/>
            <person name="Haas B."/>
            <person name="Abouelleil A."/>
            <person name="Alvarado L."/>
            <person name="Arachchi H.M."/>
            <person name="Berlin A.M."/>
            <person name="Chapman S.B."/>
            <person name="Goldberg J."/>
            <person name="Griggs A."/>
            <person name="Gujja S."/>
            <person name="Hansen M."/>
            <person name="Howarth C."/>
            <person name="Imamovic A."/>
            <person name="Larimer J."/>
            <person name="McCowen C."/>
            <person name="Montmayeur A."/>
            <person name="Murphy C."/>
            <person name="Neiman D."/>
            <person name="Pearson M."/>
            <person name="Priest M."/>
            <person name="Roberts A."/>
            <person name="Saif S."/>
            <person name="Shea T."/>
            <person name="Sisk P."/>
            <person name="Sykes S."/>
            <person name="Wortman J."/>
            <person name="Nusbaum C."/>
            <person name="Birren B."/>
        </authorList>
    </citation>
    <scope>NUCLEOTIDE SEQUENCE [LARGE SCALE GENOMIC DNA]</scope>
    <source>
        <strain evidence="3 4">12_1B</strain>
    </source>
</reference>
<dbReference type="InterPro" id="IPR006119">
    <property type="entry name" value="Resolv_N"/>
</dbReference>
<dbReference type="InterPro" id="IPR011109">
    <property type="entry name" value="DNA_bind_recombinase_dom"/>
</dbReference>
<dbReference type="InterPro" id="IPR038109">
    <property type="entry name" value="DNA_bind_recomb_sf"/>
</dbReference>
<feature type="domain" description="Recombinase" evidence="2">
    <location>
        <begin position="153"/>
        <end position="260"/>
    </location>
</feature>
<evidence type="ECO:0000259" key="2">
    <source>
        <dbReference type="PROSITE" id="PS51737"/>
    </source>
</evidence>
<dbReference type="PROSITE" id="PS51737">
    <property type="entry name" value="RECOMBINASE_DNA_BIND"/>
    <property type="match status" value="1"/>
</dbReference>
<accession>S2LQ52</accession>
<evidence type="ECO:0000259" key="1">
    <source>
        <dbReference type="PROSITE" id="PS51736"/>
    </source>
</evidence>
<dbReference type="Gene3D" id="3.40.50.1390">
    <property type="entry name" value="Resolvase, N-terminal catalytic domain"/>
    <property type="match status" value="1"/>
</dbReference>